<evidence type="ECO:0000313" key="2">
    <source>
        <dbReference type="Proteomes" id="UP000274346"/>
    </source>
</evidence>
<protein>
    <submittedName>
        <fullName evidence="1">Uncharacterized protein</fullName>
    </submittedName>
</protein>
<gene>
    <name evidence="1" type="ORF">NCTC13098_05989</name>
</gene>
<name>A0A3P8J5N1_RAOTE</name>
<dbReference type="KEGG" id="rtg:NCTC13098_05989"/>
<proteinExistence type="predicted"/>
<accession>A0A3P8J5N1</accession>
<organism evidence="1 2">
    <name type="scientific">Raoultella terrigena</name>
    <name type="common">Klebsiella terrigena</name>
    <dbReference type="NCBI Taxonomy" id="577"/>
    <lineage>
        <taxon>Bacteria</taxon>
        <taxon>Pseudomonadati</taxon>
        <taxon>Pseudomonadota</taxon>
        <taxon>Gammaproteobacteria</taxon>
        <taxon>Enterobacterales</taxon>
        <taxon>Enterobacteriaceae</taxon>
        <taxon>Klebsiella/Raoultella group</taxon>
        <taxon>Raoultella</taxon>
    </lineage>
</organism>
<dbReference type="AlphaFoldDB" id="A0A3P8J5N1"/>
<dbReference type="Proteomes" id="UP000274346">
    <property type="component" value="Chromosome"/>
</dbReference>
<dbReference type="EMBL" id="LR131271">
    <property type="protein sequence ID" value="VDR29579.1"/>
    <property type="molecule type" value="Genomic_DNA"/>
</dbReference>
<reference evidence="1 2" key="1">
    <citation type="submission" date="2018-12" db="EMBL/GenBank/DDBJ databases">
        <authorList>
            <consortium name="Pathogen Informatics"/>
        </authorList>
    </citation>
    <scope>NUCLEOTIDE SEQUENCE [LARGE SCALE GENOMIC DNA]</scope>
    <source>
        <strain evidence="1 2">NCTC13098</strain>
    </source>
</reference>
<evidence type="ECO:0000313" key="1">
    <source>
        <dbReference type="EMBL" id="VDR29579.1"/>
    </source>
</evidence>
<sequence length="140" mass="16303">MERYVIPLKNSPVNYKIFMKFILLTSLIGLFLSPAWASTAVKLSCSLRQSVTISRFHYKLSTMKWGEHFQVASGMKQAQTKSHVPFRITRFQNGDDLLFFPDSNEYFFFYSGMATPDRCVVQETYTYPITQLPFYKKPAK</sequence>